<organism evidence="2 3">
    <name type="scientific">Lentibacillus populi</name>
    <dbReference type="NCBI Taxonomy" id="1827502"/>
    <lineage>
        <taxon>Bacteria</taxon>
        <taxon>Bacillati</taxon>
        <taxon>Bacillota</taxon>
        <taxon>Bacilli</taxon>
        <taxon>Bacillales</taxon>
        <taxon>Bacillaceae</taxon>
        <taxon>Lentibacillus</taxon>
    </lineage>
</organism>
<dbReference type="InterPro" id="IPR055247">
    <property type="entry name" value="InsJ-like_HTH"/>
</dbReference>
<dbReference type="Pfam" id="PF13518">
    <property type="entry name" value="HTH_28"/>
    <property type="match status" value="1"/>
</dbReference>
<reference evidence="2" key="1">
    <citation type="journal article" date="2014" name="Int. J. Syst. Evol. Microbiol.">
        <title>Complete genome sequence of Corynebacterium casei LMG S-19264T (=DSM 44701T), isolated from a smear-ripened cheese.</title>
        <authorList>
            <consortium name="US DOE Joint Genome Institute (JGI-PGF)"/>
            <person name="Walter F."/>
            <person name="Albersmeier A."/>
            <person name="Kalinowski J."/>
            <person name="Ruckert C."/>
        </authorList>
    </citation>
    <scope>NUCLEOTIDE SEQUENCE</scope>
    <source>
        <strain evidence="2">CGMCC 1.15454</strain>
    </source>
</reference>
<comment type="caution">
    <text evidence="2">The sequence shown here is derived from an EMBL/GenBank/DDBJ whole genome shotgun (WGS) entry which is preliminary data.</text>
</comment>
<keyword evidence="3" id="KW-1185">Reference proteome</keyword>
<reference evidence="2" key="2">
    <citation type="submission" date="2020-09" db="EMBL/GenBank/DDBJ databases">
        <authorList>
            <person name="Sun Q."/>
            <person name="Zhou Y."/>
        </authorList>
    </citation>
    <scope>NUCLEOTIDE SEQUENCE</scope>
    <source>
        <strain evidence="2">CGMCC 1.15454</strain>
    </source>
</reference>
<dbReference type="SUPFAM" id="SSF46689">
    <property type="entry name" value="Homeodomain-like"/>
    <property type="match status" value="1"/>
</dbReference>
<dbReference type="EMBL" id="BMJD01000036">
    <property type="protein sequence ID" value="GGB54162.1"/>
    <property type="molecule type" value="Genomic_DNA"/>
</dbReference>
<feature type="domain" description="Insertion element IS150 protein InsJ-like helix-turn-helix" evidence="1">
    <location>
        <begin position="2"/>
        <end position="37"/>
    </location>
</feature>
<sequence length="81" mass="9027">MKNGHHLIADITAKFSVDPGTIRDWKRKYEVHGEDSLEEATSWKPYSKELKLTAVVPALVFSHPSLLGLVGKPKSMIGQLQ</sequence>
<evidence type="ECO:0000313" key="3">
    <source>
        <dbReference type="Proteomes" id="UP000621492"/>
    </source>
</evidence>
<evidence type="ECO:0000259" key="1">
    <source>
        <dbReference type="Pfam" id="PF13518"/>
    </source>
</evidence>
<dbReference type="AlphaFoldDB" id="A0A9W5U044"/>
<accession>A0A9W5U044</accession>
<name>A0A9W5U044_9BACI</name>
<evidence type="ECO:0000313" key="2">
    <source>
        <dbReference type="EMBL" id="GGB54162.1"/>
    </source>
</evidence>
<dbReference type="InterPro" id="IPR009057">
    <property type="entry name" value="Homeodomain-like_sf"/>
</dbReference>
<dbReference type="Proteomes" id="UP000621492">
    <property type="component" value="Unassembled WGS sequence"/>
</dbReference>
<protein>
    <recommendedName>
        <fullName evidence="1">Insertion element IS150 protein InsJ-like helix-turn-helix domain-containing protein</fullName>
    </recommendedName>
</protein>
<proteinExistence type="predicted"/>
<dbReference type="RefSeq" id="WP_123057237.1">
    <property type="nucleotide sequence ID" value="NZ_BMJD01000036.1"/>
</dbReference>
<gene>
    <name evidence="2" type="ORF">GCM10011409_34750</name>
</gene>